<dbReference type="GO" id="GO:0003677">
    <property type="term" value="F:DNA binding"/>
    <property type="evidence" value="ECO:0007669"/>
    <property type="project" value="UniProtKB-KW"/>
</dbReference>
<dbReference type="PROSITE" id="PS50048">
    <property type="entry name" value="ZN2_CY6_FUNGAL_2"/>
    <property type="match status" value="1"/>
</dbReference>
<feature type="domain" description="Zn(2)-C6 fungal-type" evidence="6">
    <location>
        <begin position="14"/>
        <end position="41"/>
    </location>
</feature>
<gene>
    <name evidence="7" type="ORF">ANOM_000738</name>
</gene>
<organism evidence="7 8">
    <name type="scientific">Aspergillus nomiae NRRL (strain ATCC 15546 / NRRL 13137 / CBS 260.88 / M93)</name>
    <dbReference type="NCBI Taxonomy" id="1509407"/>
    <lineage>
        <taxon>Eukaryota</taxon>
        <taxon>Fungi</taxon>
        <taxon>Dikarya</taxon>
        <taxon>Ascomycota</taxon>
        <taxon>Pezizomycotina</taxon>
        <taxon>Eurotiomycetes</taxon>
        <taxon>Eurotiomycetidae</taxon>
        <taxon>Eurotiales</taxon>
        <taxon>Aspergillaceae</taxon>
        <taxon>Aspergillus</taxon>
        <taxon>Aspergillus subgen. Circumdati</taxon>
    </lineage>
</organism>
<keyword evidence="3" id="KW-0804">Transcription</keyword>
<evidence type="ECO:0000256" key="1">
    <source>
        <dbReference type="ARBA" id="ARBA00023015"/>
    </source>
</evidence>
<name>A0A0L1JI34_ASPN3</name>
<dbReference type="OrthoDB" id="5059721at2759"/>
<protein>
    <recommendedName>
        <fullName evidence="6">Zn(2)-C6 fungal-type domain-containing protein</fullName>
    </recommendedName>
</protein>
<evidence type="ECO:0000259" key="6">
    <source>
        <dbReference type="PROSITE" id="PS50048"/>
    </source>
</evidence>
<dbReference type="RefSeq" id="XP_015411971.1">
    <property type="nucleotide sequence ID" value="XM_015545996.1"/>
</dbReference>
<accession>A0A0L1JI34</accession>
<reference evidence="7 8" key="1">
    <citation type="submission" date="2014-06" db="EMBL/GenBank/DDBJ databases">
        <title>The Genome of the Aflatoxigenic Filamentous Fungus Aspergillus nomius.</title>
        <authorList>
            <person name="Moore M.G."/>
            <person name="Shannon B.M."/>
            <person name="Brian M.M."/>
        </authorList>
    </citation>
    <scope>NUCLEOTIDE SEQUENCE [LARGE SCALE GENOMIC DNA]</scope>
    <source>
        <strain evidence="7 8">NRRL 13137</strain>
    </source>
</reference>
<proteinExistence type="predicted"/>
<keyword evidence="8" id="KW-1185">Reference proteome</keyword>
<dbReference type="GeneID" id="26802542"/>
<dbReference type="EMBL" id="JNOM01000006">
    <property type="protein sequence ID" value="KNG91048.1"/>
    <property type="molecule type" value="Genomic_DNA"/>
</dbReference>
<dbReference type="Gene3D" id="4.10.240.10">
    <property type="entry name" value="Zn(2)-C6 fungal-type DNA-binding domain"/>
    <property type="match status" value="1"/>
</dbReference>
<feature type="transmembrane region" description="Helical" evidence="5">
    <location>
        <begin position="79"/>
        <end position="99"/>
    </location>
</feature>
<dbReference type="GO" id="GO:0000981">
    <property type="term" value="F:DNA-binding transcription factor activity, RNA polymerase II-specific"/>
    <property type="evidence" value="ECO:0007669"/>
    <property type="project" value="InterPro"/>
</dbReference>
<evidence type="ECO:0000313" key="8">
    <source>
        <dbReference type="Proteomes" id="UP000037505"/>
    </source>
</evidence>
<keyword evidence="5" id="KW-0472">Membrane</keyword>
<comment type="caution">
    <text evidence="7">The sequence shown here is derived from an EMBL/GenBank/DDBJ whole genome shotgun (WGS) entry which is preliminary data.</text>
</comment>
<dbReference type="InterPro" id="IPR036864">
    <property type="entry name" value="Zn2-C6_fun-type_DNA-bd_sf"/>
</dbReference>
<keyword evidence="2" id="KW-0238">DNA-binding</keyword>
<dbReference type="AlphaFoldDB" id="A0A0L1JI34"/>
<dbReference type="GO" id="GO:0009893">
    <property type="term" value="P:positive regulation of metabolic process"/>
    <property type="evidence" value="ECO:0007669"/>
    <property type="project" value="UniProtKB-ARBA"/>
</dbReference>
<keyword evidence="4" id="KW-0539">Nucleus</keyword>
<evidence type="ECO:0000256" key="5">
    <source>
        <dbReference type="SAM" id="Phobius"/>
    </source>
</evidence>
<evidence type="ECO:0000256" key="2">
    <source>
        <dbReference type="ARBA" id="ARBA00023125"/>
    </source>
</evidence>
<keyword evidence="5" id="KW-1133">Transmembrane helix</keyword>
<evidence type="ECO:0000256" key="3">
    <source>
        <dbReference type="ARBA" id="ARBA00023163"/>
    </source>
</evidence>
<dbReference type="InterPro" id="IPR001138">
    <property type="entry name" value="Zn2Cys6_DnaBD"/>
</dbReference>
<sequence>MPCGVHDGRRLGHRCERCQRDHSKCDGSRPCLACKRKGVECASPCTSRSTLSIVQSHPPLDPRPCKPLSTDRPRHYTNAFFFALGLSPTLLTVFSINAMTSMIQENKILQDTVSLVGGFYASRNSNLLTFSKNEKRDLVVQWHRLQKSVALGIKEVSSDGKSDVLLACALLLSFVQILDDTSGRSWCAWVYQLHAFVWRNGKSVAPLTPLLRSMRRLARIMNALRALCLEQDLDLALPVRSHDLGSRVDHLPPHGQDASALFDDQLLDYFCEDLEMWAKLQWLTADWKTKSKELGLRLDPELRKSPGRRLSEHEYQGVELTCIASRFQRDIIASLLWYSSENGSSVTNMLLAFYHCVSVDISLMFCDSVWLSLNCELPVMTHQMSYEQATNALQHAEKGLQSSYLEAIFYAPTLYTVSMTRRYKSERSRIVSFISRLKQKGFFVADQFLSVIEEAWAAR</sequence>
<keyword evidence="5" id="KW-0812">Transmembrane</keyword>
<evidence type="ECO:0000256" key="4">
    <source>
        <dbReference type="ARBA" id="ARBA00023242"/>
    </source>
</evidence>
<dbReference type="GO" id="GO:0008270">
    <property type="term" value="F:zinc ion binding"/>
    <property type="evidence" value="ECO:0007669"/>
    <property type="project" value="InterPro"/>
</dbReference>
<evidence type="ECO:0000313" key="7">
    <source>
        <dbReference type="EMBL" id="KNG91048.1"/>
    </source>
</evidence>
<dbReference type="Proteomes" id="UP000037505">
    <property type="component" value="Unassembled WGS sequence"/>
</dbReference>
<keyword evidence="1" id="KW-0805">Transcription regulation</keyword>